<evidence type="ECO:0000313" key="4">
    <source>
        <dbReference type="Proteomes" id="UP000078550"/>
    </source>
</evidence>
<organism evidence="3 4">
    <name type="scientific">Plasmodium ovale wallikeri</name>
    <dbReference type="NCBI Taxonomy" id="864142"/>
    <lineage>
        <taxon>Eukaryota</taxon>
        <taxon>Sar</taxon>
        <taxon>Alveolata</taxon>
        <taxon>Apicomplexa</taxon>
        <taxon>Aconoidasida</taxon>
        <taxon>Haemosporida</taxon>
        <taxon>Plasmodiidae</taxon>
        <taxon>Plasmodium</taxon>
        <taxon>Plasmodium (Plasmodium)</taxon>
    </lineage>
</organism>
<protein>
    <submittedName>
        <fullName evidence="3">KELT protein</fullName>
    </submittedName>
</protein>
<accession>A0A1A8ZKI4</accession>
<feature type="chain" id="PRO_5015059948" evidence="1">
    <location>
        <begin position="19"/>
        <end position="643"/>
    </location>
</feature>
<dbReference type="Proteomes" id="UP000078555">
    <property type="component" value="Unassembled WGS sequence"/>
</dbReference>
<feature type="signal peptide" evidence="1">
    <location>
        <begin position="1"/>
        <end position="18"/>
    </location>
</feature>
<reference evidence="3" key="2">
    <citation type="submission" date="2016-05" db="EMBL/GenBank/DDBJ databases">
        <authorList>
            <person name="Lavstsen T."/>
            <person name="Jespersen J.S."/>
        </authorList>
    </citation>
    <scope>NUCLEOTIDE SEQUENCE [LARGE SCALE GENOMIC DNA]</scope>
</reference>
<dbReference type="Proteomes" id="UP000078550">
    <property type="component" value="Unassembled WGS sequence"/>
</dbReference>
<name>A0A1A8ZKI4_PLAOA</name>
<evidence type="ECO:0000313" key="5">
    <source>
        <dbReference type="Proteomes" id="UP000078555"/>
    </source>
</evidence>
<proteinExistence type="predicted"/>
<keyword evidence="5" id="KW-1185">Reference proteome</keyword>
<gene>
    <name evidence="2" type="ORF">POVWA1_048700</name>
    <name evidence="3" type="ORF">POVWA2_047760</name>
</gene>
<evidence type="ECO:0000313" key="3">
    <source>
        <dbReference type="EMBL" id="SBT44343.1"/>
    </source>
</evidence>
<dbReference type="EMBL" id="FLRD01000131">
    <property type="protein sequence ID" value="SBT43820.1"/>
    <property type="molecule type" value="Genomic_DNA"/>
</dbReference>
<evidence type="ECO:0000256" key="1">
    <source>
        <dbReference type="SAM" id="SignalP"/>
    </source>
</evidence>
<evidence type="ECO:0000313" key="2">
    <source>
        <dbReference type="EMBL" id="SBT43820.1"/>
    </source>
</evidence>
<keyword evidence="1" id="KW-0732">Signal</keyword>
<dbReference type="AlphaFoldDB" id="A0A1A8ZKI4"/>
<reference evidence="4 5" key="1">
    <citation type="submission" date="2016-05" db="EMBL/GenBank/DDBJ databases">
        <authorList>
            <person name="Naeem Raeece"/>
        </authorList>
    </citation>
    <scope>NUCLEOTIDE SEQUENCE [LARGE SCALE GENOMIC DNA]</scope>
</reference>
<dbReference type="EMBL" id="FLRE01000172">
    <property type="protein sequence ID" value="SBT44343.1"/>
    <property type="molecule type" value="Genomic_DNA"/>
</dbReference>
<sequence>MSHLYVLTVVILLCTSKPRKINKCVRRINFAEREPTPQLKGNDTEEEFDEEFFTTHMSLLSMGYTGKEENENIEELGATWGMDELGAAWGMDKLGAAWGVDKLGAAWGMDELGAAWGMDKLGAAWGMDKLEAAWGMDELGVVGGIEALGDFGINEALGDVEGIEEMEEVENIWSSESEDEYIRTSRDSRKKIELKEFEEYAKTYEDFTEETEIETEKYEYQQEQISVIQDYNKPYKRSTYIDKKVLELFVESVNRSNALLPTVSASLIEEYLSAGINGKDRISKLHNEYPLNRCKRIDFKNLRRPFGIEMKSLKNMNEDQLNDAIFFDDFFACSLGNFLKETKVGKFSLAEACMFYKVGSIRFIPCSLELLKYLSSVFPLFDIDDFLYSKMGTYLGRSYGFFFIFADRKIPLIRKNTIKDKHLLEKMKTIKTNRELTLGEKQALRHIFYYANINVSRLNKLIKLYESRISIIEKDLGTLVQFFPVNKKHIHRNDLIIVSMHYILSFCVHLIKPLYDKAQMNMLIGYKNFYYVSSYLNYLINLLEMLEFNSELCNMFSTLYPEFDKYYPRLKYVEEITTIYNYLLVKLQSVVVIYDISKFLLKLYMASDMIKDYRENVFILYTKILSDTEVVLRDAEELIKELT</sequence>